<accession>A0A0F9P827</accession>
<sequence length="143" mass="16024">MVKLTATEIADKWRRHAEGAVTDYVKGIEKVTESPTEKASRKQDKMRTNLLKAIDEGKWAKGLKAVSLEEWKESARVKGSANYGTGVRASEGKMAEFMTEVLPHIESGQSIIKAMPDITLNDSKARAVAWIDHMAKFKRSKYK</sequence>
<organism evidence="1">
    <name type="scientific">marine sediment metagenome</name>
    <dbReference type="NCBI Taxonomy" id="412755"/>
    <lineage>
        <taxon>unclassified sequences</taxon>
        <taxon>metagenomes</taxon>
        <taxon>ecological metagenomes</taxon>
    </lineage>
</organism>
<protein>
    <submittedName>
        <fullName evidence="1">Uncharacterized protein</fullName>
    </submittedName>
</protein>
<reference evidence="1" key="1">
    <citation type="journal article" date="2015" name="Nature">
        <title>Complex archaea that bridge the gap between prokaryotes and eukaryotes.</title>
        <authorList>
            <person name="Spang A."/>
            <person name="Saw J.H."/>
            <person name="Jorgensen S.L."/>
            <person name="Zaremba-Niedzwiedzka K."/>
            <person name="Martijn J."/>
            <person name="Lind A.E."/>
            <person name="van Eijk R."/>
            <person name="Schleper C."/>
            <person name="Guy L."/>
            <person name="Ettema T.J."/>
        </authorList>
    </citation>
    <scope>NUCLEOTIDE SEQUENCE</scope>
</reference>
<evidence type="ECO:0000313" key="1">
    <source>
        <dbReference type="EMBL" id="KKN26244.1"/>
    </source>
</evidence>
<dbReference type="AlphaFoldDB" id="A0A0F9P827"/>
<comment type="caution">
    <text evidence="1">The sequence shown here is derived from an EMBL/GenBank/DDBJ whole genome shotgun (WGS) entry which is preliminary data.</text>
</comment>
<proteinExistence type="predicted"/>
<name>A0A0F9P827_9ZZZZ</name>
<dbReference type="EMBL" id="LAZR01002734">
    <property type="protein sequence ID" value="KKN26244.1"/>
    <property type="molecule type" value="Genomic_DNA"/>
</dbReference>
<gene>
    <name evidence="1" type="ORF">LCGC14_0876510</name>
</gene>